<dbReference type="Proteomes" id="UP000254716">
    <property type="component" value="Unassembled WGS sequence"/>
</dbReference>
<protein>
    <submittedName>
        <fullName evidence="1">Uncharacterized protein</fullName>
    </submittedName>
</protein>
<sequence length="119" mass="13530">MNETELKHIIALLLEDARQVYRLSPNSATQERIRMAETALKQDNGNGISKFSAASENEVIEINSNISDSCVAYSHQIIRVSARIMEVMASELEKNNIKPTDCCLRTVMNVIYYSMFRSR</sequence>
<evidence type="ECO:0000313" key="3">
    <source>
        <dbReference type="Proteomes" id="UP000254647"/>
    </source>
</evidence>
<dbReference type="RefSeq" id="WP_115740153.1">
    <property type="nucleotide sequence ID" value="NZ_JAATUZ010000018.1"/>
</dbReference>
<organism evidence="1 3">
    <name type="scientific">Escherichia coli</name>
    <dbReference type="NCBI Taxonomy" id="562"/>
    <lineage>
        <taxon>Bacteria</taxon>
        <taxon>Pseudomonadati</taxon>
        <taxon>Pseudomonadota</taxon>
        <taxon>Gammaproteobacteria</taxon>
        <taxon>Enterobacterales</taxon>
        <taxon>Enterobacteriaceae</taxon>
        <taxon>Escherichia</taxon>
    </lineage>
</organism>
<dbReference type="Proteomes" id="UP000254647">
    <property type="component" value="Unassembled WGS sequence"/>
</dbReference>
<dbReference type="EMBL" id="UGCV01000008">
    <property type="protein sequence ID" value="STJ17911.1"/>
    <property type="molecule type" value="Genomic_DNA"/>
</dbReference>
<accession>A0A376DI34</accession>
<name>A0A376DI34_ECOLX</name>
<reference evidence="3 4" key="1">
    <citation type="submission" date="2018-06" db="EMBL/GenBank/DDBJ databases">
        <authorList>
            <consortium name="Pathogen Informatics"/>
            <person name="Doyle S."/>
        </authorList>
    </citation>
    <scope>NUCLEOTIDE SEQUENCE [LARGE SCALE GENOMIC DNA]</scope>
    <source>
        <strain evidence="1 3">NCTC10767</strain>
        <strain evidence="2 4">NCTC9081</strain>
    </source>
</reference>
<evidence type="ECO:0000313" key="1">
    <source>
        <dbReference type="EMBL" id="STC88868.1"/>
    </source>
</evidence>
<evidence type="ECO:0000313" key="4">
    <source>
        <dbReference type="Proteomes" id="UP000254716"/>
    </source>
</evidence>
<dbReference type="AlphaFoldDB" id="A0A376DI34"/>
<dbReference type="EMBL" id="UFXW01000004">
    <property type="protein sequence ID" value="STC88868.1"/>
    <property type="molecule type" value="Genomic_DNA"/>
</dbReference>
<proteinExistence type="predicted"/>
<evidence type="ECO:0000313" key="2">
    <source>
        <dbReference type="EMBL" id="STJ17911.1"/>
    </source>
</evidence>
<gene>
    <name evidence="1" type="primary">ymfJ_1</name>
    <name evidence="1" type="ORF">NCTC10767_04910</name>
    <name evidence="2" type="ORF">NCTC9081_03379</name>
</gene>